<evidence type="ECO:0000313" key="2">
    <source>
        <dbReference type="Proteomes" id="UP000694867"/>
    </source>
</evidence>
<dbReference type="Proteomes" id="UP000694867">
    <property type="component" value="Unplaced"/>
</dbReference>
<dbReference type="Pfam" id="PF10551">
    <property type="entry name" value="MULE"/>
    <property type="match status" value="1"/>
</dbReference>
<protein>
    <submittedName>
        <fullName evidence="3">Uncharacterized protein LOC108864064</fullName>
    </submittedName>
</protein>
<dbReference type="KEGG" id="goe:108864064"/>
<dbReference type="RefSeq" id="XP_018494481.1">
    <property type="nucleotide sequence ID" value="XM_018638965.1"/>
</dbReference>
<name>A0AAJ7P9B3_9ACAR</name>
<sequence length="292" mass="32557">MPKRSAPRKTVQSVSIQKAQAPAPPVNLVDLRIPPEYTIYNASPEESGQFLLKGSGPESDRILIFGRGHNIGELRHSKTWFIDGTFSLVPPLSRQVYVILAEKNSGVHPFLYVFLPNKTEITYTRMFVMFKCLHEHIDPEIMNCDSEMAAINAIRTTFPNARVASCFFRLVGNMTKHLGSSGLTSRYNNEENFACFAKMITSLASVPPGDIEGALAALAEEIPPELQPLLFGFEDNCIGRSSRRGDRLAPLLPSSLWSVYERILGGSHRTNNHAEAAHRRLQMELNVQHPSL</sequence>
<proteinExistence type="predicted"/>
<reference evidence="3" key="1">
    <citation type="submission" date="2025-08" db="UniProtKB">
        <authorList>
            <consortium name="RefSeq"/>
        </authorList>
    </citation>
    <scope>IDENTIFICATION</scope>
</reference>
<accession>A0AAJ7P9B3</accession>
<keyword evidence="2" id="KW-1185">Reference proteome</keyword>
<dbReference type="InterPro" id="IPR018289">
    <property type="entry name" value="MULE_transposase_dom"/>
</dbReference>
<organism evidence="2 3">
    <name type="scientific">Galendromus occidentalis</name>
    <name type="common">western predatory mite</name>
    <dbReference type="NCBI Taxonomy" id="34638"/>
    <lineage>
        <taxon>Eukaryota</taxon>
        <taxon>Metazoa</taxon>
        <taxon>Ecdysozoa</taxon>
        <taxon>Arthropoda</taxon>
        <taxon>Chelicerata</taxon>
        <taxon>Arachnida</taxon>
        <taxon>Acari</taxon>
        <taxon>Parasitiformes</taxon>
        <taxon>Mesostigmata</taxon>
        <taxon>Gamasina</taxon>
        <taxon>Phytoseioidea</taxon>
        <taxon>Phytoseiidae</taxon>
        <taxon>Typhlodrominae</taxon>
        <taxon>Galendromus</taxon>
    </lineage>
</organism>
<evidence type="ECO:0000259" key="1">
    <source>
        <dbReference type="Pfam" id="PF10551"/>
    </source>
</evidence>
<dbReference type="AlphaFoldDB" id="A0AAJ7P9B3"/>
<evidence type="ECO:0000313" key="3">
    <source>
        <dbReference type="RefSeq" id="XP_018494481.1"/>
    </source>
</evidence>
<dbReference type="GeneID" id="108864064"/>
<gene>
    <name evidence="3" type="primary">LOC108864064</name>
</gene>
<feature type="domain" description="MULE transposase" evidence="1">
    <location>
        <begin position="80"/>
        <end position="171"/>
    </location>
</feature>